<keyword evidence="3" id="KW-1185">Reference proteome</keyword>
<proteinExistence type="predicted"/>
<evidence type="ECO:0000313" key="3">
    <source>
        <dbReference type="Proteomes" id="UP001482455"/>
    </source>
</evidence>
<dbReference type="Proteomes" id="UP001482455">
    <property type="component" value="Unassembled WGS sequence"/>
</dbReference>
<evidence type="ECO:0000313" key="2">
    <source>
        <dbReference type="EMBL" id="KAL0511786.1"/>
    </source>
</evidence>
<gene>
    <name evidence="2" type="ORF">Q4I30_001997</name>
</gene>
<accession>A0AAW3ATC5</accession>
<name>A0AAW3ATC5_9TRYP</name>
<organism evidence="2 3">
    <name type="scientific">Leishmania utingensis</name>
    <dbReference type="NCBI Taxonomy" id="653362"/>
    <lineage>
        <taxon>Eukaryota</taxon>
        <taxon>Discoba</taxon>
        <taxon>Euglenozoa</taxon>
        <taxon>Kinetoplastea</taxon>
        <taxon>Metakinetoplastina</taxon>
        <taxon>Trypanosomatida</taxon>
        <taxon>Trypanosomatidae</taxon>
        <taxon>Leishmaniinae</taxon>
        <taxon>Leishmania</taxon>
    </lineage>
</organism>
<evidence type="ECO:0000256" key="1">
    <source>
        <dbReference type="SAM" id="MobiDB-lite"/>
    </source>
</evidence>
<dbReference type="AlphaFoldDB" id="A0AAW3ATC5"/>
<protein>
    <submittedName>
        <fullName evidence="2">Uncharacterized protein</fullName>
    </submittedName>
</protein>
<dbReference type="EMBL" id="JBAMZL010000014">
    <property type="protein sequence ID" value="KAL0511786.1"/>
    <property type="molecule type" value="Genomic_DNA"/>
</dbReference>
<feature type="region of interest" description="Disordered" evidence="1">
    <location>
        <begin position="1"/>
        <end position="21"/>
    </location>
</feature>
<comment type="caution">
    <text evidence="2">The sequence shown here is derived from an EMBL/GenBank/DDBJ whole genome shotgun (WGS) entry which is preliminary data.</text>
</comment>
<reference evidence="2 3" key="1">
    <citation type="submission" date="2024-02" db="EMBL/GenBank/DDBJ databases">
        <title>FIRST GENOME SEQUENCES OF Leishmania (Viannia) shawi, Leishmania (Viannia) lindenbergi AND Leishmania (Viannia) utingensis.</title>
        <authorList>
            <person name="Resadore F."/>
            <person name="Custodio M.G.F."/>
            <person name="Boite M.C."/>
            <person name="Cupolillo E."/>
            <person name="Ferreira G.E.M."/>
        </authorList>
    </citation>
    <scope>NUCLEOTIDE SEQUENCE [LARGE SCALE GENOMIC DNA]</scope>
    <source>
        <strain evidence="2 3">ITUB/BR/1977/M4964</strain>
    </source>
</reference>
<sequence length="342" mass="37034">MAQLLGDEAITGNSSPNATWGAAPRETIAIAFTHSQYATPCHDHTVPGSTPGHRLRHLGRQHQPPDILYNHLNHALVAHSGGITVAKSGGGHYDYYHCTEPWEGNADHPTPPGGNYILHTKNGGKRHFDEPTGFFSEKPWQPSKRVIVPPQGYDQSHTAHRRGRGVYNTTDGWIHPDAEEAAVRQHARGGKAQVPRPPDHTLEELSMWIRTERGSGGGGAAGSPSEAHEAASVAITTAASGGKGKRHLLPHYTTSTPVISSVAPLTGPPPPKALADYNDSQMLPAISQGVELQRCTAAEATDLAQYHREKRVQRMWQTMRAAVAESDTRAADIQAVRELPNW</sequence>